<organism evidence="2 3">
    <name type="scientific">Triparma columacea</name>
    <dbReference type="NCBI Taxonomy" id="722753"/>
    <lineage>
        <taxon>Eukaryota</taxon>
        <taxon>Sar</taxon>
        <taxon>Stramenopiles</taxon>
        <taxon>Ochrophyta</taxon>
        <taxon>Bolidophyceae</taxon>
        <taxon>Parmales</taxon>
        <taxon>Triparmaceae</taxon>
        <taxon>Triparma</taxon>
    </lineage>
</organism>
<keyword evidence="3" id="KW-1185">Reference proteome</keyword>
<dbReference type="AlphaFoldDB" id="A0A9W7L1F3"/>
<protein>
    <recommendedName>
        <fullName evidence="1">Protein kinase domain-containing protein</fullName>
    </recommendedName>
</protein>
<dbReference type="GO" id="GO:0004674">
    <property type="term" value="F:protein serine/threonine kinase activity"/>
    <property type="evidence" value="ECO:0007669"/>
    <property type="project" value="TreeGrafter"/>
</dbReference>
<dbReference type="OrthoDB" id="79146at2759"/>
<dbReference type="Pfam" id="PF07714">
    <property type="entry name" value="PK_Tyr_Ser-Thr"/>
    <property type="match status" value="1"/>
</dbReference>
<evidence type="ECO:0000313" key="3">
    <source>
        <dbReference type="Proteomes" id="UP001165065"/>
    </source>
</evidence>
<dbReference type="EMBL" id="BRYA01001785">
    <property type="protein sequence ID" value="GMI19526.1"/>
    <property type="molecule type" value="Genomic_DNA"/>
</dbReference>
<dbReference type="InterPro" id="IPR051681">
    <property type="entry name" value="Ser/Thr_Kinases-Pseudokinases"/>
</dbReference>
<dbReference type="Proteomes" id="UP001165065">
    <property type="component" value="Unassembled WGS sequence"/>
</dbReference>
<dbReference type="PANTHER" id="PTHR44329">
    <property type="entry name" value="SERINE/THREONINE-PROTEIN KINASE TNNI3K-RELATED"/>
    <property type="match status" value="1"/>
</dbReference>
<dbReference type="PANTHER" id="PTHR44329:SF289">
    <property type="entry name" value="SERINE_THREONINE-PROTEIN KINASE VIK"/>
    <property type="match status" value="1"/>
</dbReference>
<feature type="non-terminal residue" evidence="2">
    <location>
        <position position="101"/>
    </location>
</feature>
<feature type="domain" description="Protein kinase" evidence="1">
    <location>
        <begin position="1"/>
        <end position="101"/>
    </location>
</feature>
<proteinExistence type="predicted"/>
<evidence type="ECO:0000313" key="2">
    <source>
        <dbReference type="EMBL" id="GMI19526.1"/>
    </source>
</evidence>
<reference evidence="3" key="1">
    <citation type="journal article" date="2023" name="Commun. Biol.">
        <title>Genome analysis of Parmales, the sister group of diatoms, reveals the evolutionary specialization of diatoms from phago-mixotrophs to photoautotrophs.</title>
        <authorList>
            <person name="Ban H."/>
            <person name="Sato S."/>
            <person name="Yoshikawa S."/>
            <person name="Yamada K."/>
            <person name="Nakamura Y."/>
            <person name="Ichinomiya M."/>
            <person name="Sato N."/>
            <person name="Blanc-Mathieu R."/>
            <person name="Endo H."/>
            <person name="Kuwata A."/>
            <person name="Ogata H."/>
        </authorList>
    </citation>
    <scope>NUCLEOTIDE SEQUENCE [LARGE SCALE GENOMIC DNA]</scope>
</reference>
<dbReference type="GO" id="GO:0005524">
    <property type="term" value="F:ATP binding"/>
    <property type="evidence" value="ECO:0007669"/>
    <property type="project" value="InterPro"/>
</dbReference>
<dbReference type="SUPFAM" id="SSF56112">
    <property type="entry name" value="Protein kinase-like (PK-like)"/>
    <property type="match status" value="1"/>
</dbReference>
<dbReference type="Gene3D" id="1.10.510.10">
    <property type="entry name" value="Transferase(Phosphotransferase) domain 1"/>
    <property type="match status" value="1"/>
</dbReference>
<dbReference type="InterPro" id="IPR001245">
    <property type="entry name" value="Ser-Thr/Tyr_kinase_cat_dom"/>
</dbReference>
<sequence>MAPEVFSSDDVDRMYSKEVDVYSYGMLLLEIFYDGEIKKAFRKGWGPMVVMNRVGNGWRPDLTLVEAEDKGLAEIMRKCWDKDPKERPAFKEMIKYFQKKL</sequence>
<accession>A0A9W7L1F3</accession>
<gene>
    <name evidence="2" type="ORF">TrCOL_g10404</name>
</gene>
<dbReference type="PROSITE" id="PS50011">
    <property type="entry name" value="PROTEIN_KINASE_DOM"/>
    <property type="match status" value="1"/>
</dbReference>
<dbReference type="InterPro" id="IPR011009">
    <property type="entry name" value="Kinase-like_dom_sf"/>
</dbReference>
<name>A0A9W7L1F3_9STRA</name>
<dbReference type="InterPro" id="IPR000719">
    <property type="entry name" value="Prot_kinase_dom"/>
</dbReference>
<comment type="caution">
    <text evidence="2">The sequence shown here is derived from an EMBL/GenBank/DDBJ whole genome shotgun (WGS) entry which is preliminary data.</text>
</comment>
<evidence type="ECO:0000259" key="1">
    <source>
        <dbReference type="PROSITE" id="PS50011"/>
    </source>
</evidence>